<accession>A0A4R4J6N5</accession>
<name>A0A4R4J6N5_9GAMM</name>
<dbReference type="Proteomes" id="UP000295598">
    <property type="component" value="Unassembled WGS sequence"/>
</dbReference>
<proteinExistence type="predicted"/>
<sequence>MKIYYTDDTPIVAFQTIDWIPKRAITALGRPKIYGKNNNGKPVRYPAKGTRDLIIFPTKYYLDFPEVYYYPYFLKDIMFRIKAKNQIFIVPHVMTGTYTCEITASCKNSLPGQAKMTLYTDAIVENNEPQWFKGDSNVMESDVSDLLYSVSCRATGFSWQRNPEEKVEFENNWESGVPLITMQNSKDPHSLIYSLVLWTAPGDLDPHFKDPAVLIPNEENDNQKKVSP</sequence>
<comment type="caution">
    <text evidence="1">The sequence shown here is derived from an EMBL/GenBank/DDBJ whole genome shotgun (WGS) entry which is preliminary data.</text>
</comment>
<evidence type="ECO:0000313" key="2">
    <source>
        <dbReference type="Proteomes" id="UP000295598"/>
    </source>
</evidence>
<dbReference type="AlphaFoldDB" id="A0A4R4J6N5"/>
<evidence type="ECO:0000313" key="1">
    <source>
        <dbReference type="EMBL" id="TDB49297.1"/>
    </source>
</evidence>
<organism evidence="1 2">
    <name type="scientific">Photorhabdus khanii subsp. guanajuatensis</name>
    <dbReference type="NCBI Taxonomy" id="2100166"/>
    <lineage>
        <taxon>Bacteria</taxon>
        <taxon>Pseudomonadati</taxon>
        <taxon>Pseudomonadota</taxon>
        <taxon>Gammaproteobacteria</taxon>
        <taxon>Enterobacterales</taxon>
        <taxon>Morganellaceae</taxon>
        <taxon>Photorhabdus</taxon>
    </lineage>
</organism>
<dbReference type="RefSeq" id="WP_132355515.1">
    <property type="nucleotide sequence ID" value="NZ_CAWOJO010000035.1"/>
</dbReference>
<gene>
    <name evidence="1" type="ORF">C5467_17730</name>
</gene>
<reference evidence="1 2" key="1">
    <citation type="journal article" date="2019" name="Int. J. Syst. Evol. Microbiol.">
        <title>Photorhabdus khanii subsp. guanajuatensis subsp. nov., isolated from Heterorhabditis atacamensis, and Photorhabdus luminescens subsp. mexicana subsp. nov., isolated from Heterorhabditis mexicana entomopathogenic nematodes.</title>
        <authorList>
            <person name="Machado R.A.R."/>
            <person name="Bruno P."/>
            <person name="Arce C.C.M."/>
            <person name="Liechti N."/>
            <person name="Kohler A."/>
            <person name="Bernal J."/>
            <person name="Bruggmann R."/>
            <person name="Turlings T.C.J."/>
        </authorList>
    </citation>
    <scope>NUCLEOTIDE SEQUENCE [LARGE SCALE GENOMIC DNA]</scope>
    <source>
        <strain evidence="1 2">MEX20-17</strain>
    </source>
</reference>
<protein>
    <submittedName>
        <fullName evidence="1">Uncharacterized protein</fullName>
    </submittedName>
</protein>
<dbReference type="EMBL" id="PUJY01000035">
    <property type="protein sequence ID" value="TDB49297.1"/>
    <property type="molecule type" value="Genomic_DNA"/>
</dbReference>